<dbReference type="Proteomes" id="UP001205337">
    <property type="component" value="Unassembled WGS sequence"/>
</dbReference>
<organism evidence="1 2">
    <name type="scientific">Protaetiibacter mangrovi</name>
    <dbReference type="NCBI Taxonomy" id="2970926"/>
    <lineage>
        <taxon>Bacteria</taxon>
        <taxon>Bacillati</taxon>
        <taxon>Actinomycetota</taxon>
        <taxon>Actinomycetes</taxon>
        <taxon>Micrococcales</taxon>
        <taxon>Microbacteriaceae</taxon>
        <taxon>Protaetiibacter</taxon>
    </lineage>
</organism>
<dbReference type="Gene3D" id="2.180.10.10">
    <property type="entry name" value="RHS repeat-associated core"/>
    <property type="match status" value="1"/>
</dbReference>
<reference evidence="1 2" key="1">
    <citation type="submission" date="2022-08" db="EMBL/GenBank/DDBJ databases">
        <authorList>
            <person name="Li F."/>
        </authorList>
    </citation>
    <scope>NUCLEOTIDE SEQUENCE [LARGE SCALE GENOMIC DNA]</scope>
    <source>
        <strain evidence="1 2">10F1B-8-1</strain>
    </source>
</reference>
<accession>A0ABT1ZIH5</accession>
<protein>
    <submittedName>
        <fullName evidence="1">RHS repeat-associated core domain-containing protein</fullName>
    </submittedName>
</protein>
<evidence type="ECO:0000313" key="1">
    <source>
        <dbReference type="EMBL" id="MCS0500487.1"/>
    </source>
</evidence>
<dbReference type="PANTHER" id="PTHR32305:SF15">
    <property type="entry name" value="PROTEIN RHSA-RELATED"/>
    <property type="match status" value="1"/>
</dbReference>
<name>A0ABT1ZIH5_9MICO</name>
<sequence length="312" mass="32696">MREAAMGVASAFGFTGAWTDEATRLVYLRARDYDPSTAQFLQVDPAVDDTHQPYAYAYNNPLLWTDPSGLDVWGDIGAGVLAFGAGVLDDLTFGASSAILGAIIPGYDCFTQSNPWFAAGQMVSAVVSTALLVATGVGAVIAAAKLVAKVGLKVAARAAAATIKTTVKSAVQSVKSLAASGGSQLSGVARRLVTDDRGEIDLGAITRADSGQTEVVERWMSRAELEATQSSGLVRGGRDGSHFVTDSANSSAQRARLRLALPQTPEVRVRMEVPQGAFGRPRFVRPDFGMPGGGMERTATGPVPCKILCVWE</sequence>
<dbReference type="EMBL" id="JANTHX010000008">
    <property type="protein sequence ID" value="MCS0500487.1"/>
    <property type="molecule type" value="Genomic_DNA"/>
</dbReference>
<evidence type="ECO:0000313" key="2">
    <source>
        <dbReference type="Proteomes" id="UP001205337"/>
    </source>
</evidence>
<gene>
    <name evidence="1" type="ORF">NUH29_13105</name>
</gene>
<keyword evidence="2" id="KW-1185">Reference proteome</keyword>
<dbReference type="InterPro" id="IPR050708">
    <property type="entry name" value="T6SS_VgrG/RHS"/>
</dbReference>
<comment type="caution">
    <text evidence="1">The sequence shown here is derived from an EMBL/GenBank/DDBJ whole genome shotgun (WGS) entry which is preliminary data.</text>
</comment>
<dbReference type="PANTHER" id="PTHR32305">
    <property type="match status" value="1"/>
</dbReference>
<dbReference type="RefSeq" id="WP_258799661.1">
    <property type="nucleotide sequence ID" value="NZ_JANTHX010000008.1"/>
</dbReference>
<dbReference type="InterPro" id="IPR022385">
    <property type="entry name" value="Rhs_assc_core"/>
</dbReference>
<dbReference type="NCBIfam" id="TIGR03696">
    <property type="entry name" value="Rhs_assc_core"/>
    <property type="match status" value="1"/>
</dbReference>
<proteinExistence type="predicted"/>